<dbReference type="GO" id="GO:0005524">
    <property type="term" value="F:ATP binding"/>
    <property type="evidence" value="ECO:0007669"/>
    <property type="project" value="UniProtKB-UniRule"/>
</dbReference>
<evidence type="ECO:0000256" key="7">
    <source>
        <dbReference type="ARBA" id="ARBA00022777"/>
    </source>
</evidence>
<dbReference type="GO" id="GO:0004798">
    <property type="term" value="F:dTMP kinase activity"/>
    <property type="evidence" value="ECO:0007669"/>
    <property type="project" value="UniProtKB-UniRule"/>
</dbReference>
<keyword evidence="5 12" id="KW-0545">Nucleotide biosynthesis</keyword>
<organism evidence="14 15">
    <name type="scientific">Fodinibius halophilus</name>
    <dbReference type="NCBI Taxonomy" id="1736908"/>
    <lineage>
        <taxon>Bacteria</taxon>
        <taxon>Pseudomonadati</taxon>
        <taxon>Balneolota</taxon>
        <taxon>Balneolia</taxon>
        <taxon>Balneolales</taxon>
        <taxon>Balneolaceae</taxon>
        <taxon>Fodinibius</taxon>
    </lineage>
</organism>
<dbReference type="PROSITE" id="PS01331">
    <property type="entry name" value="THYMIDYLATE_KINASE"/>
    <property type="match status" value="1"/>
</dbReference>
<keyword evidence="8 12" id="KW-0067">ATP-binding</keyword>
<dbReference type="SUPFAM" id="SSF52540">
    <property type="entry name" value="P-loop containing nucleoside triphosphate hydrolases"/>
    <property type="match status" value="1"/>
</dbReference>
<evidence type="ECO:0000256" key="10">
    <source>
        <dbReference type="ARBA" id="ARBA00048743"/>
    </source>
</evidence>
<dbReference type="EMBL" id="JAALLS010000001">
    <property type="protein sequence ID" value="NGP86955.1"/>
    <property type="molecule type" value="Genomic_DNA"/>
</dbReference>
<dbReference type="NCBIfam" id="TIGR00041">
    <property type="entry name" value="DTMP_kinase"/>
    <property type="match status" value="1"/>
</dbReference>
<feature type="binding site" evidence="12">
    <location>
        <begin position="7"/>
        <end position="14"/>
    </location>
    <ligand>
        <name>ATP</name>
        <dbReference type="ChEBI" id="CHEBI:30616"/>
    </ligand>
</feature>
<keyword evidence="6 12" id="KW-0547">Nucleotide-binding</keyword>
<dbReference type="PANTHER" id="PTHR10344:SF4">
    <property type="entry name" value="UMP-CMP KINASE 2, MITOCHONDRIAL"/>
    <property type="match status" value="1"/>
</dbReference>
<evidence type="ECO:0000313" key="14">
    <source>
        <dbReference type="EMBL" id="NGP86955.1"/>
    </source>
</evidence>
<evidence type="ECO:0000259" key="13">
    <source>
        <dbReference type="Pfam" id="PF02223"/>
    </source>
</evidence>
<keyword evidence="7 12" id="KW-0418">Kinase</keyword>
<comment type="catalytic activity">
    <reaction evidence="10 12">
        <text>dTMP + ATP = dTDP + ADP</text>
        <dbReference type="Rhea" id="RHEA:13517"/>
        <dbReference type="ChEBI" id="CHEBI:30616"/>
        <dbReference type="ChEBI" id="CHEBI:58369"/>
        <dbReference type="ChEBI" id="CHEBI:63528"/>
        <dbReference type="ChEBI" id="CHEBI:456216"/>
        <dbReference type="EC" id="2.7.4.9"/>
    </reaction>
</comment>
<dbReference type="InterPro" id="IPR027417">
    <property type="entry name" value="P-loop_NTPase"/>
</dbReference>
<evidence type="ECO:0000256" key="4">
    <source>
        <dbReference type="ARBA" id="ARBA00022679"/>
    </source>
</evidence>
<dbReference type="EC" id="2.7.4.9" evidence="2 12"/>
<comment type="similarity">
    <text evidence="1 12">Belongs to the thymidylate kinase family.</text>
</comment>
<evidence type="ECO:0000256" key="6">
    <source>
        <dbReference type="ARBA" id="ARBA00022741"/>
    </source>
</evidence>
<keyword evidence="15" id="KW-1185">Reference proteome</keyword>
<evidence type="ECO:0000256" key="3">
    <source>
        <dbReference type="ARBA" id="ARBA00017144"/>
    </source>
</evidence>
<name>A0A6M1T195_9BACT</name>
<dbReference type="Gene3D" id="3.40.50.300">
    <property type="entry name" value="P-loop containing nucleotide triphosphate hydrolases"/>
    <property type="match status" value="1"/>
</dbReference>
<dbReference type="InterPro" id="IPR018095">
    <property type="entry name" value="Thymidylate_kin_CS"/>
</dbReference>
<dbReference type="PANTHER" id="PTHR10344">
    <property type="entry name" value="THYMIDYLATE KINASE"/>
    <property type="match status" value="1"/>
</dbReference>
<gene>
    <name evidence="12 14" type="primary">tmk</name>
    <name evidence="14" type="ORF">G3569_01210</name>
</gene>
<dbReference type="InterPro" id="IPR039430">
    <property type="entry name" value="Thymidylate_kin-like_dom"/>
</dbReference>
<protein>
    <recommendedName>
        <fullName evidence="3 12">Thymidylate kinase</fullName>
        <ecNumber evidence="2 12">2.7.4.9</ecNumber>
    </recommendedName>
    <alternativeName>
        <fullName evidence="9 12">dTMP kinase</fullName>
    </alternativeName>
</protein>
<evidence type="ECO:0000256" key="1">
    <source>
        <dbReference type="ARBA" id="ARBA00009776"/>
    </source>
</evidence>
<dbReference type="RefSeq" id="WP_165265245.1">
    <property type="nucleotide sequence ID" value="NZ_JAALLS010000001.1"/>
</dbReference>
<evidence type="ECO:0000256" key="11">
    <source>
        <dbReference type="ARBA" id="ARBA00057735"/>
    </source>
</evidence>
<comment type="caution">
    <text evidence="14">The sequence shown here is derived from an EMBL/GenBank/DDBJ whole genome shotgun (WGS) entry which is preliminary data.</text>
</comment>
<sequence>MFITFEGIDGSGKSTQIQKLRQHLEQKGIQVKVFRDPGGPVVSEKVRELLLSPNYEIDPVTELLLFSAARSQLMAEKVLPSLEEGAVVILDRFYDSTVAYQGYGRQSVPLPEIHKMNSIASHKCEPDLTIYMKLSLEAAKKRMSQKRDRMEQAGDFFYTHVIRGFDKLAEQEERIFTLDATLPAERVHEQIWAIVDNSF</sequence>
<evidence type="ECO:0000256" key="2">
    <source>
        <dbReference type="ARBA" id="ARBA00012980"/>
    </source>
</evidence>
<proteinExistence type="inferred from homology"/>
<feature type="domain" description="Thymidylate kinase-like" evidence="13">
    <location>
        <begin position="5"/>
        <end position="191"/>
    </location>
</feature>
<dbReference type="CDD" id="cd01672">
    <property type="entry name" value="TMPK"/>
    <property type="match status" value="1"/>
</dbReference>
<dbReference type="GO" id="GO:0006233">
    <property type="term" value="P:dTDP biosynthetic process"/>
    <property type="evidence" value="ECO:0007669"/>
    <property type="project" value="InterPro"/>
</dbReference>
<reference evidence="14 15" key="1">
    <citation type="submission" date="2020-02" db="EMBL/GenBank/DDBJ databases">
        <title>Aliifodinibius halophilus 2W32, complete genome.</title>
        <authorList>
            <person name="Li Y."/>
            <person name="Wu S."/>
        </authorList>
    </citation>
    <scope>NUCLEOTIDE SEQUENCE [LARGE SCALE GENOMIC DNA]</scope>
    <source>
        <strain evidence="14 15">2W32</strain>
    </source>
</reference>
<evidence type="ECO:0000256" key="8">
    <source>
        <dbReference type="ARBA" id="ARBA00022840"/>
    </source>
</evidence>
<dbReference type="InterPro" id="IPR018094">
    <property type="entry name" value="Thymidylate_kinase"/>
</dbReference>
<dbReference type="GO" id="GO:0005829">
    <property type="term" value="C:cytosol"/>
    <property type="evidence" value="ECO:0007669"/>
    <property type="project" value="TreeGrafter"/>
</dbReference>
<dbReference type="HAMAP" id="MF_00165">
    <property type="entry name" value="Thymidylate_kinase"/>
    <property type="match status" value="1"/>
</dbReference>
<dbReference type="GO" id="GO:0006227">
    <property type="term" value="P:dUDP biosynthetic process"/>
    <property type="evidence" value="ECO:0007669"/>
    <property type="project" value="TreeGrafter"/>
</dbReference>
<dbReference type="FunFam" id="3.40.50.300:FF:000225">
    <property type="entry name" value="Thymidylate kinase"/>
    <property type="match status" value="1"/>
</dbReference>
<dbReference type="GO" id="GO:0006235">
    <property type="term" value="P:dTTP biosynthetic process"/>
    <property type="evidence" value="ECO:0007669"/>
    <property type="project" value="UniProtKB-UniRule"/>
</dbReference>
<evidence type="ECO:0000313" key="15">
    <source>
        <dbReference type="Proteomes" id="UP000479132"/>
    </source>
</evidence>
<dbReference type="Proteomes" id="UP000479132">
    <property type="component" value="Unassembled WGS sequence"/>
</dbReference>
<comment type="function">
    <text evidence="11 12">Phosphorylation of dTMP to form dTDP in both de novo and salvage pathways of dTTP synthesis.</text>
</comment>
<evidence type="ECO:0000256" key="12">
    <source>
        <dbReference type="HAMAP-Rule" id="MF_00165"/>
    </source>
</evidence>
<evidence type="ECO:0000256" key="5">
    <source>
        <dbReference type="ARBA" id="ARBA00022727"/>
    </source>
</evidence>
<dbReference type="Pfam" id="PF02223">
    <property type="entry name" value="Thymidylate_kin"/>
    <property type="match status" value="1"/>
</dbReference>
<accession>A0A6M1T195</accession>
<keyword evidence="4 12" id="KW-0808">Transferase</keyword>
<dbReference type="AlphaFoldDB" id="A0A6M1T195"/>
<evidence type="ECO:0000256" key="9">
    <source>
        <dbReference type="ARBA" id="ARBA00029962"/>
    </source>
</evidence>